<dbReference type="InterPro" id="IPR013249">
    <property type="entry name" value="RNA_pol_sigma70_r4_t2"/>
</dbReference>
<dbReference type="PANTHER" id="PTHR43133:SF45">
    <property type="entry name" value="RNA POLYMERASE ECF-TYPE SIGMA FACTOR"/>
    <property type="match status" value="1"/>
</dbReference>
<organism evidence="7 8">
    <name type="scientific">Dawidia cretensis</name>
    <dbReference type="NCBI Taxonomy" id="2782350"/>
    <lineage>
        <taxon>Bacteria</taxon>
        <taxon>Pseudomonadati</taxon>
        <taxon>Bacteroidota</taxon>
        <taxon>Cytophagia</taxon>
        <taxon>Cytophagales</taxon>
        <taxon>Chryseotaleaceae</taxon>
        <taxon>Dawidia</taxon>
    </lineage>
</organism>
<name>A0AAP2DY95_9BACT</name>
<dbReference type="Pfam" id="PF08281">
    <property type="entry name" value="Sigma70_r4_2"/>
    <property type="match status" value="1"/>
</dbReference>
<keyword evidence="8" id="KW-1185">Reference proteome</keyword>
<evidence type="ECO:0000259" key="5">
    <source>
        <dbReference type="Pfam" id="PF04542"/>
    </source>
</evidence>
<dbReference type="InterPro" id="IPR039425">
    <property type="entry name" value="RNA_pol_sigma-70-like"/>
</dbReference>
<dbReference type="Pfam" id="PF04542">
    <property type="entry name" value="Sigma70_r2"/>
    <property type="match status" value="1"/>
</dbReference>
<evidence type="ECO:0000313" key="7">
    <source>
        <dbReference type="EMBL" id="MBT1708408.1"/>
    </source>
</evidence>
<reference evidence="7 8" key="1">
    <citation type="submission" date="2021-05" db="EMBL/GenBank/DDBJ databases">
        <title>A Polyphasic approach of four new species of the genus Ohtaekwangia: Ohtaekwangia histidinii sp. nov., Ohtaekwangia cretensis sp. nov., Ohtaekwangia indiensis sp. nov., Ohtaekwangia reichenbachii sp. nov. from diverse environment.</title>
        <authorList>
            <person name="Octaviana S."/>
        </authorList>
    </citation>
    <scope>NUCLEOTIDE SEQUENCE [LARGE SCALE GENOMIC DNA]</scope>
    <source>
        <strain evidence="7 8">PWU5</strain>
    </source>
</reference>
<dbReference type="EMBL" id="JAHESE010000006">
    <property type="protein sequence ID" value="MBT1708408.1"/>
    <property type="molecule type" value="Genomic_DNA"/>
</dbReference>
<dbReference type="InterPro" id="IPR036388">
    <property type="entry name" value="WH-like_DNA-bd_sf"/>
</dbReference>
<dbReference type="Gene3D" id="1.10.1740.10">
    <property type="match status" value="1"/>
</dbReference>
<dbReference type="SUPFAM" id="SSF88659">
    <property type="entry name" value="Sigma3 and sigma4 domains of RNA polymerase sigma factors"/>
    <property type="match status" value="1"/>
</dbReference>
<evidence type="ECO:0000256" key="2">
    <source>
        <dbReference type="ARBA" id="ARBA00023015"/>
    </source>
</evidence>
<dbReference type="SUPFAM" id="SSF88946">
    <property type="entry name" value="Sigma2 domain of RNA polymerase sigma factors"/>
    <property type="match status" value="1"/>
</dbReference>
<dbReference type="GO" id="GO:0003677">
    <property type="term" value="F:DNA binding"/>
    <property type="evidence" value="ECO:0007669"/>
    <property type="project" value="InterPro"/>
</dbReference>
<accession>A0AAP2DY95</accession>
<gene>
    <name evidence="7" type="ORF">KK062_09245</name>
</gene>
<dbReference type="GO" id="GO:0016987">
    <property type="term" value="F:sigma factor activity"/>
    <property type="evidence" value="ECO:0007669"/>
    <property type="project" value="UniProtKB-KW"/>
</dbReference>
<evidence type="ECO:0000256" key="4">
    <source>
        <dbReference type="ARBA" id="ARBA00023163"/>
    </source>
</evidence>
<dbReference type="InterPro" id="IPR013325">
    <property type="entry name" value="RNA_pol_sigma_r2"/>
</dbReference>
<proteinExistence type="inferred from homology"/>
<feature type="domain" description="RNA polymerase sigma-70 region 2" evidence="5">
    <location>
        <begin position="14"/>
        <end position="76"/>
    </location>
</feature>
<dbReference type="GO" id="GO:0006352">
    <property type="term" value="P:DNA-templated transcription initiation"/>
    <property type="evidence" value="ECO:0007669"/>
    <property type="project" value="InterPro"/>
</dbReference>
<dbReference type="CDD" id="cd06171">
    <property type="entry name" value="Sigma70_r4"/>
    <property type="match status" value="1"/>
</dbReference>
<keyword evidence="2" id="KW-0805">Transcription regulation</keyword>
<keyword evidence="4" id="KW-0804">Transcription</keyword>
<dbReference type="Gene3D" id="1.10.10.10">
    <property type="entry name" value="Winged helix-like DNA-binding domain superfamily/Winged helix DNA-binding domain"/>
    <property type="match status" value="1"/>
</dbReference>
<dbReference type="PANTHER" id="PTHR43133">
    <property type="entry name" value="RNA POLYMERASE ECF-TYPE SIGMA FACTO"/>
    <property type="match status" value="1"/>
</dbReference>
<protein>
    <submittedName>
        <fullName evidence="7">Sigma-70 family RNA polymerase sigma factor</fullName>
    </submittedName>
</protein>
<sequence length="168" mass="19793">MSLSEKERFIGILRDYRGILTKIIRSYCKNPDDWKDLEQEIVIQLWRALKNYDATYKLSTWVYRIALNVAISHYRQGLKRKNDAPLEEALFQVTADPAEELYTERRELLYGFITKLNEFDKAVIILYLEANSQKEIAEIMGISETNVSTRLHRIKTKLKSLFSTFNHV</sequence>
<evidence type="ECO:0000256" key="1">
    <source>
        <dbReference type="ARBA" id="ARBA00010641"/>
    </source>
</evidence>
<dbReference type="InterPro" id="IPR007627">
    <property type="entry name" value="RNA_pol_sigma70_r2"/>
</dbReference>
<comment type="caution">
    <text evidence="7">The sequence shown here is derived from an EMBL/GenBank/DDBJ whole genome shotgun (WGS) entry which is preliminary data.</text>
</comment>
<dbReference type="AlphaFoldDB" id="A0AAP2DY95"/>
<comment type="similarity">
    <text evidence="1">Belongs to the sigma-70 factor family. ECF subfamily.</text>
</comment>
<feature type="domain" description="RNA polymerase sigma factor 70 region 4 type 2" evidence="6">
    <location>
        <begin position="108"/>
        <end position="158"/>
    </location>
</feature>
<dbReference type="InterPro" id="IPR014284">
    <property type="entry name" value="RNA_pol_sigma-70_dom"/>
</dbReference>
<dbReference type="InterPro" id="IPR013324">
    <property type="entry name" value="RNA_pol_sigma_r3/r4-like"/>
</dbReference>
<evidence type="ECO:0000313" key="8">
    <source>
        <dbReference type="Proteomes" id="UP001319080"/>
    </source>
</evidence>
<evidence type="ECO:0000256" key="3">
    <source>
        <dbReference type="ARBA" id="ARBA00023082"/>
    </source>
</evidence>
<dbReference type="RefSeq" id="WP_254084000.1">
    <property type="nucleotide sequence ID" value="NZ_JAHESE010000006.1"/>
</dbReference>
<evidence type="ECO:0000259" key="6">
    <source>
        <dbReference type="Pfam" id="PF08281"/>
    </source>
</evidence>
<dbReference type="Proteomes" id="UP001319080">
    <property type="component" value="Unassembled WGS sequence"/>
</dbReference>
<dbReference type="NCBIfam" id="TIGR02937">
    <property type="entry name" value="sigma70-ECF"/>
    <property type="match status" value="1"/>
</dbReference>
<keyword evidence="3" id="KW-0731">Sigma factor</keyword>